<gene>
    <name evidence="6" type="ORF">SCLTRI_LOCUS3641</name>
</gene>
<dbReference type="OrthoDB" id="265717at2759"/>
<dbReference type="Proteomes" id="UP000624404">
    <property type="component" value="Unassembled WGS sequence"/>
</dbReference>
<reference evidence="6" key="1">
    <citation type="submission" date="2020-10" db="EMBL/GenBank/DDBJ databases">
        <authorList>
            <person name="Kusch S."/>
        </authorList>
    </citation>
    <scope>NUCLEOTIDE SEQUENCE</scope>
    <source>
        <strain evidence="6">SwB9</strain>
    </source>
</reference>
<keyword evidence="3" id="KW-0862">Zinc</keyword>
<sequence length="268" mass="30636">MGDFYGLSSQEWATAVDDVPWGLKSYEFEDWVWRREGLQDSRLFSHRPNIFLCYSIFPAFDDLPHKREKNSNLYEDVGTSTCRPQRHWCFLGEIVEFKRRGSIKILIEDIDGTKVELILNTDARAKSPALTQLRKGHTVAVLYAQRCGDDCKPEISLQNAALLQIFPISLHNLIALEDVAQEFSTKRETANTRICHAGGKKSASMAKCGRCSFFWYCNQSCQKAGWNKKGHKNDCKFLSEPNLRGMFVMKWDEFNGVVQVPLAVDGIR</sequence>
<dbReference type="GO" id="GO:0008270">
    <property type="term" value="F:zinc ion binding"/>
    <property type="evidence" value="ECO:0007669"/>
    <property type="project" value="UniProtKB-KW"/>
</dbReference>
<evidence type="ECO:0000256" key="2">
    <source>
        <dbReference type="ARBA" id="ARBA00022771"/>
    </source>
</evidence>
<proteinExistence type="predicted"/>
<evidence type="ECO:0000256" key="3">
    <source>
        <dbReference type="ARBA" id="ARBA00022833"/>
    </source>
</evidence>
<evidence type="ECO:0000256" key="1">
    <source>
        <dbReference type="ARBA" id="ARBA00022723"/>
    </source>
</evidence>
<dbReference type="PROSITE" id="PS50865">
    <property type="entry name" value="ZF_MYND_2"/>
    <property type="match status" value="1"/>
</dbReference>
<comment type="caution">
    <text evidence="6">The sequence shown here is derived from an EMBL/GenBank/DDBJ whole genome shotgun (WGS) entry which is preliminary data.</text>
</comment>
<dbReference type="EMBL" id="CAJHIA010000011">
    <property type="protein sequence ID" value="CAD6443849.1"/>
    <property type="molecule type" value="Genomic_DNA"/>
</dbReference>
<feature type="domain" description="MYND-type" evidence="5">
    <location>
        <begin position="195"/>
        <end position="235"/>
    </location>
</feature>
<dbReference type="Gene3D" id="6.10.140.2220">
    <property type="match status" value="1"/>
</dbReference>
<keyword evidence="1" id="KW-0479">Metal-binding</keyword>
<dbReference type="Pfam" id="PF01753">
    <property type="entry name" value="zf-MYND"/>
    <property type="match status" value="1"/>
</dbReference>
<organism evidence="6 7">
    <name type="scientific">Sclerotinia trifoliorum</name>
    <dbReference type="NCBI Taxonomy" id="28548"/>
    <lineage>
        <taxon>Eukaryota</taxon>
        <taxon>Fungi</taxon>
        <taxon>Dikarya</taxon>
        <taxon>Ascomycota</taxon>
        <taxon>Pezizomycotina</taxon>
        <taxon>Leotiomycetes</taxon>
        <taxon>Helotiales</taxon>
        <taxon>Sclerotiniaceae</taxon>
        <taxon>Sclerotinia</taxon>
    </lineage>
</organism>
<keyword evidence="7" id="KW-1185">Reference proteome</keyword>
<evidence type="ECO:0000259" key="5">
    <source>
        <dbReference type="PROSITE" id="PS50865"/>
    </source>
</evidence>
<dbReference type="InterPro" id="IPR002893">
    <property type="entry name" value="Znf_MYND"/>
</dbReference>
<dbReference type="SUPFAM" id="SSF144232">
    <property type="entry name" value="HIT/MYND zinc finger-like"/>
    <property type="match status" value="1"/>
</dbReference>
<name>A0A8H2VSG8_9HELO</name>
<protein>
    <submittedName>
        <fullName evidence="6">2b9a247b-e208-4d70-9f52-29c7cf793885</fullName>
    </submittedName>
</protein>
<dbReference type="AlphaFoldDB" id="A0A8H2VSG8"/>
<keyword evidence="2 4" id="KW-0863">Zinc-finger</keyword>
<evidence type="ECO:0000313" key="7">
    <source>
        <dbReference type="Proteomes" id="UP000624404"/>
    </source>
</evidence>
<accession>A0A8H2VSG8</accession>
<evidence type="ECO:0000313" key="6">
    <source>
        <dbReference type="EMBL" id="CAD6443849.1"/>
    </source>
</evidence>
<evidence type="ECO:0000256" key="4">
    <source>
        <dbReference type="PROSITE-ProRule" id="PRU00134"/>
    </source>
</evidence>